<dbReference type="RefSeq" id="WP_133405108.1">
    <property type="nucleotide sequence ID" value="NZ_SMTK01000006.1"/>
</dbReference>
<dbReference type="Proteomes" id="UP000295411">
    <property type="component" value="Unassembled WGS sequence"/>
</dbReference>
<dbReference type="OrthoDB" id="3631934at2"/>
<feature type="domain" description="Histone acetyltransferase Rv0428c-like SH3" evidence="2">
    <location>
        <begin position="12"/>
        <end position="62"/>
    </location>
</feature>
<protein>
    <recommendedName>
        <fullName evidence="2">Histone acetyltransferase Rv0428c-like SH3 domain-containing protein</fullName>
    </recommendedName>
</protein>
<accession>A0A4R5TMN6</accession>
<proteinExistence type="predicted"/>
<keyword evidence="4" id="KW-1185">Reference proteome</keyword>
<evidence type="ECO:0000256" key="1">
    <source>
        <dbReference type="SAM" id="MobiDB-lite"/>
    </source>
</evidence>
<sequence length="76" mass="8129">MTAPVRLLQSLPQGTRVVVRYRIGGQLTDALGDLIALDTDSCTVRTRRGDTVVPLTDVTAAKPVPPAPPRRAPRAL</sequence>
<gene>
    <name evidence="3" type="ORF">E2F48_16890</name>
</gene>
<name>A0A4R5TMN6_9MICC</name>
<dbReference type="InterPro" id="IPR056934">
    <property type="entry name" value="SH3_Rv0428c"/>
</dbReference>
<dbReference type="EMBL" id="SMTK01000006">
    <property type="protein sequence ID" value="TDK23649.1"/>
    <property type="molecule type" value="Genomic_DNA"/>
</dbReference>
<evidence type="ECO:0000313" key="3">
    <source>
        <dbReference type="EMBL" id="TDK23649.1"/>
    </source>
</evidence>
<evidence type="ECO:0000259" key="2">
    <source>
        <dbReference type="Pfam" id="PF24551"/>
    </source>
</evidence>
<evidence type="ECO:0000313" key="4">
    <source>
        <dbReference type="Proteomes" id="UP000295411"/>
    </source>
</evidence>
<reference evidence="3 4" key="1">
    <citation type="submission" date="2019-03" db="EMBL/GenBank/DDBJ databases">
        <title>Arthrobacter sp. nov., an bacterium isolated from biocrust in Mu Us Desert.</title>
        <authorList>
            <person name="Lixiong L."/>
        </authorList>
    </citation>
    <scope>NUCLEOTIDE SEQUENCE [LARGE SCALE GENOMIC DNA]</scope>
    <source>
        <strain evidence="3 4">SLN-3</strain>
    </source>
</reference>
<dbReference type="Pfam" id="PF24551">
    <property type="entry name" value="SH3_Rv0428c"/>
    <property type="match status" value="1"/>
</dbReference>
<dbReference type="AlphaFoldDB" id="A0A4R5TMN6"/>
<comment type="caution">
    <text evidence="3">The sequence shown here is derived from an EMBL/GenBank/DDBJ whole genome shotgun (WGS) entry which is preliminary data.</text>
</comment>
<feature type="region of interest" description="Disordered" evidence="1">
    <location>
        <begin position="57"/>
        <end position="76"/>
    </location>
</feature>
<organism evidence="3 4">
    <name type="scientific">Arthrobacter crusticola</name>
    <dbReference type="NCBI Taxonomy" id="2547960"/>
    <lineage>
        <taxon>Bacteria</taxon>
        <taxon>Bacillati</taxon>
        <taxon>Actinomycetota</taxon>
        <taxon>Actinomycetes</taxon>
        <taxon>Micrococcales</taxon>
        <taxon>Micrococcaceae</taxon>
        <taxon>Arthrobacter</taxon>
    </lineage>
</organism>